<accession>A0A916NKE0</accession>
<keyword evidence="2" id="KW-1185">Reference proteome</keyword>
<organism evidence="1 2">
    <name type="scientific">Parvicella tangerina</name>
    <dbReference type="NCBI Taxonomy" id="2829795"/>
    <lineage>
        <taxon>Bacteria</taxon>
        <taxon>Pseudomonadati</taxon>
        <taxon>Bacteroidota</taxon>
        <taxon>Flavobacteriia</taxon>
        <taxon>Flavobacteriales</taxon>
        <taxon>Parvicellaceae</taxon>
        <taxon>Parvicella</taxon>
    </lineage>
</organism>
<dbReference type="RefSeq" id="WP_258543649.1">
    <property type="nucleotide sequence ID" value="NZ_OU015584.1"/>
</dbReference>
<reference evidence="1" key="1">
    <citation type="submission" date="2021-04" db="EMBL/GenBank/DDBJ databases">
        <authorList>
            <person name="Rodrigo-Torres L."/>
            <person name="Arahal R. D."/>
            <person name="Lucena T."/>
        </authorList>
    </citation>
    <scope>NUCLEOTIDE SEQUENCE</scope>
    <source>
        <strain evidence="1">AS29M-1</strain>
    </source>
</reference>
<dbReference type="Proteomes" id="UP000683507">
    <property type="component" value="Chromosome"/>
</dbReference>
<gene>
    <name evidence="1" type="ORF">CRYO30217_03477</name>
</gene>
<protein>
    <submittedName>
        <fullName evidence="1">Uncharacterized protein</fullName>
    </submittedName>
</protein>
<dbReference type="KEGG" id="ptan:CRYO30217_03477"/>
<evidence type="ECO:0000313" key="1">
    <source>
        <dbReference type="EMBL" id="CAG5087416.1"/>
    </source>
</evidence>
<sequence length="42" mass="4792">MEKGTAYSITDEQEDLALKSNKIDPKTGQPFFITLKAQNYEK</sequence>
<dbReference type="EMBL" id="OU015584">
    <property type="protein sequence ID" value="CAG5087416.1"/>
    <property type="molecule type" value="Genomic_DNA"/>
</dbReference>
<proteinExistence type="predicted"/>
<evidence type="ECO:0000313" key="2">
    <source>
        <dbReference type="Proteomes" id="UP000683507"/>
    </source>
</evidence>
<name>A0A916NKE0_9FLAO</name>
<dbReference type="AlphaFoldDB" id="A0A916NKE0"/>